<dbReference type="InterPro" id="IPR001611">
    <property type="entry name" value="Leu-rich_rpt"/>
</dbReference>
<dbReference type="PROSITE" id="PS50808">
    <property type="entry name" value="ZF_BED"/>
    <property type="match status" value="1"/>
</dbReference>
<evidence type="ECO:0000256" key="4">
    <source>
        <dbReference type="ARBA" id="ARBA00022771"/>
    </source>
</evidence>
<dbReference type="AlphaFoldDB" id="A0AAD7KZ01"/>
<evidence type="ECO:0000256" key="2">
    <source>
        <dbReference type="ARBA" id="ARBA00022723"/>
    </source>
</evidence>
<keyword evidence="5" id="KW-0862">Zinc</keyword>
<organism evidence="9 10">
    <name type="scientific">Quillaja saponaria</name>
    <name type="common">Soap bark tree</name>
    <dbReference type="NCBI Taxonomy" id="32244"/>
    <lineage>
        <taxon>Eukaryota</taxon>
        <taxon>Viridiplantae</taxon>
        <taxon>Streptophyta</taxon>
        <taxon>Embryophyta</taxon>
        <taxon>Tracheophyta</taxon>
        <taxon>Spermatophyta</taxon>
        <taxon>Magnoliopsida</taxon>
        <taxon>eudicotyledons</taxon>
        <taxon>Gunneridae</taxon>
        <taxon>Pentapetalae</taxon>
        <taxon>rosids</taxon>
        <taxon>fabids</taxon>
        <taxon>Fabales</taxon>
        <taxon>Quillajaceae</taxon>
        <taxon>Quillaja</taxon>
    </lineage>
</organism>
<reference evidence="9" key="1">
    <citation type="journal article" date="2023" name="Science">
        <title>Elucidation of the pathway for biosynthesis of saponin adjuvants from the soapbark tree.</title>
        <authorList>
            <person name="Reed J."/>
            <person name="Orme A."/>
            <person name="El-Demerdash A."/>
            <person name="Owen C."/>
            <person name="Martin L.B.B."/>
            <person name="Misra R.C."/>
            <person name="Kikuchi S."/>
            <person name="Rejzek M."/>
            <person name="Martin A.C."/>
            <person name="Harkess A."/>
            <person name="Leebens-Mack J."/>
            <person name="Louveau T."/>
            <person name="Stephenson M.J."/>
            <person name="Osbourn A."/>
        </authorList>
    </citation>
    <scope>NUCLEOTIDE SEQUENCE</scope>
    <source>
        <strain evidence="9">S10</strain>
    </source>
</reference>
<dbReference type="GO" id="GO:0008270">
    <property type="term" value="F:zinc ion binding"/>
    <property type="evidence" value="ECO:0007669"/>
    <property type="project" value="UniProtKB-KW"/>
</dbReference>
<dbReference type="GO" id="GO:0005737">
    <property type="term" value="C:cytoplasm"/>
    <property type="evidence" value="ECO:0007669"/>
    <property type="project" value="TreeGrafter"/>
</dbReference>
<dbReference type="KEGG" id="qsa:O6P43_029005"/>
<protein>
    <submittedName>
        <fullName evidence="9">Disease resistance protein</fullName>
    </submittedName>
</protein>
<sequence>MGRKGDNFWQHAVKLNGRFKCNYCKDIIPGGATRIKSHLSGIRGNGVKPCPLVPDNVRAAALVEVVDSSNRRAKTIVGSSNFEGCSNSASAQGMQNLDEITTNYDSLDENMKVLKQKLEKLTRREADIKSKVEELESLPGKKRKIEVETWLRDVKQGKRHVFGIETDIKKLTQEVTKLVERELPESLIQDDVDQTREDDLSWATNLLRFSRALENFAKNESKFLKKSFLYCAFYLENEELDIDSLITRLRDEGLIDGTKSLEGQFEEGLNILHQLENGGLLEVVSNNRVVMHELYRVTAKSYTKGRFVVKANMGLTRIPHEIKSSVHVENMEKVSLFNNKIDEISLSTSPKFLKLTTLILCRNPLGEITDYFFLHMPAIQVLDLSYTNIKILPDTVSDLRSLTTLCLSHCSSLRYVPCLAKLQDLMRLDLSSSIIPELPQGLEMLLNLRWLNLLGLFYLDKLTPMLVVSKLTKLQYLALPWNTNKVKVKADDLKELKMLETFTGNFHDSQSLQCLRENYAGSKSWTQKLHHGVES</sequence>
<evidence type="ECO:0000256" key="3">
    <source>
        <dbReference type="ARBA" id="ARBA00022737"/>
    </source>
</evidence>
<gene>
    <name evidence="9" type="ORF">O6P43_029005</name>
</gene>
<dbReference type="SUPFAM" id="SSF52058">
    <property type="entry name" value="L domain-like"/>
    <property type="match status" value="1"/>
</dbReference>
<keyword evidence="2" id="KW-0479">Metal-binding</keyword>
<evidence type="ECO:0000256" key="6">
    <source>
        <dbReference type="PROSITE-ProRule" id="PRU00027"/>
    </source>
</evidence>
<accession>A0AAD7KZ01</accession>
<dbReference type="Proteomes" id="UP001163823">
    <property type="component" value="Chromosome 12"/>
</dbReference>
<evidence type="ECO:0000256" key="7">
    <source>
        <dbReference type="SAM" id="Coils"/>
    </source>
</evidence>
<keyword evidence="4 6" id="KW-0863">Zinc-finger</keyword>
<keyword evidence="10" id="KW-1185">Reference proteome</keyword>
<evidence type="ECO:0000256" key="5">
    <source>
        <dbReference type="ARBA" id="ARBA00022833"/>
    </source>
</evidence>
<comment type="caution">
    <text evidence="9">The sequence shown here is derived from an EMBL/GenBank/DDBJ whole genome shotgun (WGS) entry which is preliminary data.</text>
</comment>
<dbReference type="InterPro" id="IPR050216">
    <property type="entry name" value="LRR_domain-containing"/>
</dbReference>
<evidence type="ECO:0000313" key="9">
    <source>
        <dbReference type="EMBL" id="KAJ7948547.1"/>
    </source>
</evidence>
<dbReference type="PANTHER" id="PTHR48051:SF1">
    <property type="entry name" value="RAS SUPPRESSOR PROTEIN 1"/>
    <property type="match status" value="1"/>
</dbReference>
<keyword evidence="7" id="KW-0175">Coiled coil</keyword>
<feature type="domain" description="BED-type" evidence="8">
    <location>
        <begin position="3"/>
        <end position="57"/>
    </location>
</feature>
<keyword evidence="1" id="KW-0433">Leucine-rich repeat</keyword>
<name>A0AAD7KZ01_QUISA</name>
<dbReference type="GO" id="GO:0003677">
    <property type="term" value="F:DNA binding"/>
    <property type="evidence" value="ECO:0007669"/>
    <property type="project" value="InterPro"/>
</dbReference>
<dbReference type="Gene3D" id="3.80.10.10">
    <property type="entry name" value="Ribonuclease Inhibitor"/>
    <property type="match status" value="1"/>
</dbReference>
<keyword evidence="3" id="KW-0677">Repeat</keyword>
<proteinExistence type="predicted"/>
<evidence type="ECO:0000259" key="8">
    <source>
        <dbReference type="PROSITE" id="PS50808"/>
    </source>
</evidence>
<feature type="coiled-coil region" evidence="7">
    <location>
        <begin position="97"/>
        <end position="138"/>
    </location>
</feature>
<evidence type="ECO:0000313" key="10">
    <source>
        <dbReference type="Proteomes" id="UP001163823"/>
    </source>
</evidence>
<dbReference type="EMBL" id="JARAOO010000012">
    <property type="protein sequence ID" value="KAJ7948547.1"/>
    <property type="molecule type" value="Genomic_DNA"/>
</dbReference>
<dbReference type="InterPro" id="IPR003656">
    <property type="entry name" value="Znf_BED"/>
</dbReference>
<dbReference type="Pfam" id="PF13855">
    <property type="entry name" value="LRR_8"/>
    <property type="match status" value="1"/>
</dbReference>
<dbReference type="InterPro" id="IPR032675">
    <property type="entry name" value="LRR_dom_sf"/>
</dbReference>
<evidence type="ECO:0000256" key="1">
    <source>
        <dbReference type="ARBA" id="ARBA00022614"/>
    </source>
</evidence>
<dbReference type="PANTHER" id="PTHR48051">
    <property type="match status" value="1"/>
</dbReference>